<reference evidence="2" key="1">
    <citation type="submission" date="2023-06" db="EMBL/GenBank/DDBJ databases">
        <authorList>
            <person name="Kurt Z."/>
        </authorList>
    </citation>
    <scope>NUCLEOTIDE SEQUENCE</scope>
</reference>
<sequence length="568" mass="64341">MFNQIIIIYCELTRLEKQQIYNCFDQQTNINIFADSQAIYITINSIYSDCQIPHGILVSLQIDSLGAYEPQVYLSDFDYINTKQFMVLCDDPICSNLQQSTSGIVIFESKTQVTYAPAGSVQISRGRSSRCFLDNYSYVELNQGFIVATLFPSISCQSTLATYSAGTWNLNTPYSAKVYITYSDNSFSIYDQLSISVLNSTYNQYLAVDSLSVPVRVKLSNPNISEYFTQTIINNVITKDMVLFQIELFFMTSQLSPTPIKKIAQITVNQYIFTGVPVALDNLSLLILDNGLVTLKRTGPQAAAASTTLAALGATWYYIIYTFTTVDVAKTKNFRVRFIAVGAGSVKYSNTLVQSTCSVRFPGQGCEELVKKLKYMDKSKLKCTLSYEYYTASNIMVSNYTKKFDNFYDSCFSDGVLQYDNVTTVLKISVNPNIHSQSCTLQNNDVLNVSILLGNNTQLTYKVYSYKPGVQTFQIQGFNLSLHPEIRLQFYRKSIFQDTIIINNYYQPKVNDLWMVEILTIIKILAINLGVTVVYCVQYIFVGPFFRKRAQNQAAQKMKKTIQNQEED</sequence>
<dbReference type="EMBL" id="CAXDID020000058">
    <property type="protein sequence ID" value="CAL6008794.1"/>
    <property type="molecule type" value="Genomic_DNA"/>
</dbReference>
<proteinExistence type="predicted"/>
<keyword evidence="1" id="KW-0812">Transmembrane</keyword>
<evidence type="ECO:0000256" key="1">
    <source>
        <dbReference type="SAM" id="Phobius"/>
    </source>
</evidence>
<evidence type="ECO:0008006" key="5">
    <source>
        <dbReference type="Google" id="ProtNLM"/>
    </source>
</evidence>
<evidence type="ECO:0000313" key="3">
    <source>
        <dbReference type="EMBL" id="CAL6008794.1"/>
    </source>
</evidence>
<reference evidence="3 4" key="2">
    <citation type="submission" date="2024-07" db="EMBL/GenBank/DDBJ databases">
        <authorList>
            <person name="Akdeniz Z."/>
        </authorList>
    </citation>
    <scope>NUCLEOTIDE SEQUENCE [LARGE SCALE GENOMIC DNA]</scope>
</reference>
<keyword evidence="1" id="KW-1133">Transmembrane helix</keyword>
<evidence type="ECO:0000313" key="4">
    <source>
        <dbReference type="Proteomes" id="UP001642409"/>
    </source>
</evidence>
<dbReference type="AlphaFoldDB" id="A0AA86NJA7"/>
<evidence type="ECO:0000313" key="2">
    <source>
        <dbReference type="EMBL" id="CAI9920073.1"/>
    </source>
</evidence>
<dbReference type="Proteomes" id="UP001642409">
    <property type="component" value="Unassembled WGS sequence"/>
</dbReference>
<keyword evidence="1" id="KW-0472">Membrane</keyword>
<keyword evidence="4" id="KW-1185">Reference proteome</keyword>
<dbReference type="EMBL" id="CATOUU010000195">
    <property type="protein sequence ID" value="CAI9920073.1"/>
    <property type="molecule type" value="Genomic_DNA"/>
</dbReference>
<organism evidence="2">
    <name type="scientific">Hexamita inflata</name>
    <dbReference type="NCBI Taxonomy" id="28002"/>
    <lineage>
        <taxon>Eukaryota</taxon>
        <taxon>Metamonada</taxon>
        <taxon>Diplomonadida</taxon>
        <taxon>Hexamitidae</taxon>
        <taxon>Hexamitinae</taxon>
        <taxon>Hexamita</taxon>
    </lineage>
</organism>
<accession>A0AA86NJA7</accession>
<comment type="caution">
    <text evidence="2">The sequence shown here is derived from an EMBL/GenBank/DDBJ whole genome shotgun (WGS) entry which is preliminary data.</text>
</comment>
<protein>
    <recommendedName>
        <fullName evidence="5">Transmembrane protein</fullName>
    </recommendedName>
</protein>
<name>A0AA86NJA7_9EUKA</name>
<gene>
    <name evidence="3" type="ORF">HINF_LOCUS21289</name>
    <name evidence="2" type="ORF">HINF_LOCUS7718</name>
</gene>
<feature type="transmembrane region" description="Helical" evidence="1">
    <location>
        <begin position="513"/>
        <end position="542"/>
    </location>
</feature>